<keyword evidence="2" id="KW-0255">Endonuclease</keyword>
<comment type="caution">
    <text evidence="2">The sequence shown here is derived from an EMBL/GenBank/DDBJ whole genome shotgun (WGS) entry which is preliminary data.</text>
</comment>
<feature type="domain" description="Helicase ATP-binding" evidence="1">
    <location>
        <begin position="45"/>
        <end position="274"/>
    </location>
</feature>
<dbReference type="GO" id="GO:0003677">
    <property type="term" value="F:DNA binding"/>
    <property type="evidence" value="ECO:0007669"/>
    <property type="project" value="InterPro"/>
</dbReference>
<organism evidence="2 3">
    <name type="scientific">Faucicola atlantae</name>
    <dbReference type="NCBI Taxonomy" id="34059"/>
    <lineage>
        <taxon>Bacteria</taxon>
        <taxon>Pseudomonadati</taxon>
        <taxon>Pseudomonadota</taxon>
        <taxon>Gammaproteobacteria</taxon>
        <taxon>Moraxellales</taxon>
        <taxon>Moraxellaceae</taxon>
        <taxon>Faucicola</taxon>
    </lineage>
</organism>
<dbReference type="EMBL" id="LZNA01000019">
    <property type="protein sequence ID" value="OBX82949.1"/>
    <property type="molecule type" value="Genomic_DNA"/>
</dbReference>
<dbReference type="SUPFAM" id="SSF52540">
    <property type="entry name" value="P-loop containing nucleoside triphosphate hydrolases"/>
    <property type="match status" value="2"/>
</dbReference>
<dbReference type="GO" id="GO:0005524">
    <property type="term" value="F:ATP binding"/>
    <property type="evidence" value="ECO:0007669"/>
    <property type="project" value="InterPro"/>
</dbReference>
<dbReference type="Gene3D" id="3.40.50.300">
    <property type="entry name" value="P-loop containing nucleotide triphosphate hydrolases"/>
    <property type="match status" value="2"/>
</dbReference>
<dbReference type="PANTHER" id="PTHR47396:SF1">
    <property type="entry name" value="ATP-DEPENDENT HELICASE IRC3-RELATED"/>
    <property type="match status" value="1"/>
</dbReference>
<sequence>MQLKEYQKQSLEALKQFFSVASAIGAERAFERTLQQQNMPLVPYNDRLGSIPSVCIRIPTGGGKTLLGCHSIPVAAGQYANTDSPIVLWIVPTDMIRVQTLGALNDLHHPYRQALHSYYGDRVKVCDLETLQTLNKHDIGKSCVVIVTTIQAFNIDKDKTHQRNAYAFDENLSEYFTGLTPSQTANLDKVTEDTLQYQPFLTQQDIGRVKHSLVNFFHLHRPIVIVDEAHKNRSKSVFATLQRLNPKCLIELTATPKDNNVIYSVSAAELKASEMIKLPVILTEHPNDWQACVRDALIQRQELELIAQKEIDYVRPILLIQAQDKNGEANIPAVKQFLTEESQIDESWIAISTGDTKELDNIDLFSPDCPIRIVITVAALKEGWDCSFAYVLASLQNIQSAIDVEQLLGRVLRMPYAKFRQQNELNKAYAHVISDSIAKATDNLKDRMVKNMGFNRLEAESAIVGSPQHSLSLTETDTTPTKPIEPQVLISVPFKIEVEQLPTELKPHVKTYETSQGTAVVIVQGLSDDNFDKIEQAVTNFATTPKQQTHVQTSFQEGRATRQAAIAPENWNKTFAPIPQLGLFVDGFWQLADKEAIEDSIEWNLLDFPISLEQFNIRETANSFEIDMDIDSEQVTYSYVDTKQLHFETMPTTISEDDLVNWLDKKTRRNGLTQVQLRAYLLKLIRYLIHDRKFTLTSLHRAQFQLVQAVNQEIDRLFSLARKQAFQGDLFEHLKVSEDLTVYSTFEFKAGIYPTKKPYRGSWKFKKHFYAQVDDLTEKTSIGAFSEEFICARLLDMHPKVKYWVRNIPKQPHSSFWLPTEKDYFYPDFVAELEDGSIFVLEYKGGHLDTADDARIKNDIGKQWAKDSNGKRKFLMAKKQDEAGRSLEEQINVVIG</sequence>
<keyword evidence="2" id="KW-0540">Nuclease</keyword>
<keyword evidence="2" id="KW-0378">Hydrolase</keyword>
<evidence type="ECO:0000313" key="3">
    <source>
        <dbReference type="Proteomes" id="UP000092616"/>
    </source>
</evidence>
<keyword evidence="3" id="KW-1185">Reference proteome</keyword>
<dbReference type="Pfam" id="PF04851">
    <property type="entry name" value="ResIII"/>
    <property type="match status" value="1"/>
</dbReference>
<dbReference type="GO" id="GO:0016787">
    <property type="term" value="F:hydrolase activity"/>
    <property type="evidence" value="ECO:0007669"/>
    <property type="project" value="InterPro"/>
</dbReference>
<dbReference type="SMART" id="SM00487">
    <property type="entry name" value="DEXDc"/>
    <property type="match status" value="1"/>
</dbReference>
<reference evidence="2 3" key="1">
    <citation type="submission" date="2016-06" db="EMBL/GenBank/DDBJ databases">
        <title>Draft genome of Moraxella atlantae CCUG 59586.</title>
        <authorList>
            <person name="Salva-Serra F."/>
            <person name="Engstrom-Jakobsson H."/>
            <person name="Thorell K."/>
            <person name="Gonzales-Siles L."/>
            <person name="Karlsson R."/>
            <person name="Boulund F."/>
            <person name="Engstrand L."/>
            <person name="Kristiansson E."/>
            <person name="Moore E."/>
        </authorList>
    </citation>
    <scope>NUCLEOTIDE SEQUENCE [LARGE SCALE GENOMIC DNA]</scope>
    <source>
        <strain evidence="2 3">CCUG 59586</strain>
    </source>
</reference>
<evidence type="ECO:0000313" key="2">
    <source>
        <dbReference type="EMBL" id="OBX82949.1"/>
    </source>
</evidence>
<dbReference type="PANTHER" id="PTHR47396">
    <property type="entry name" value="TYPE I RESTRICTION ENZYME ECOKI R PROTEIN"/>
    <property type="match status" value="1"/>
</dbReference>
<name>A0A1B8QHT7_9GAMM</name>
<dbReference type="Proteomes" id="UP000092616">
    <property type="component" value="Unassembled WGS sequence"/>
</dbReference>
<dbReference type="PROSITE" id="PS51192">
    <property type="entry name" value="HELICASE_ATP_BIND_1"/>
    <property type="match status" value="1"/>
</dbReference>
<dbReference type="InterPro" id="IPR050742">
    <property type="entry name" value="Helicase_Restrict-Modif_Enz"/>
</dbReference>
<proteinExistence type="predicted"/>
<dbReference type="InterPro" id="IPR014001">
    <property type="entry name" value="Helicase_ATP-bd"/>
</dbReference>
<gene>
    <name evidence="2" type="ORF">A9306_05930</name>
</gene>
<dbReference type="GO" id="GO:0005829">
    <property type="term" value="C:cytosol"/>
    <property type="evidence" value="ECO:0007669"/>
    <property type="project" value="TreeGrafter"/>
</dbReference>
<accession>A0A1B8QHT7</accession>
<dbReference type="InterPro" id="IPR027417">
    <property type="entry name" value="P-loop_NTPase"/>
</dbReference>
<dbReference type="GO" id="GO:0004519">
    <property type="term" value="F:endonuclease activity"/>
    <property type="evidence" value="ECO:0007669"/>
    <property type="project" value="UniProtKB-KW"/>
</dbReference>
<evidence type="ECO:0000259" key="1">
    <source>
        <dbReference type="PROSITE" id="PS51192"/>
    </source>
</evidence>
<dbReference type="AlphaFoldDB" id="A0A1B8QHT7"/>
<dbReference type="InterPro" id="IPR006935">
    <property type="entry name" value="Helicase/UvrB_N"/>
</dbReference>
<dbReference type="RefSeq" id="WP_067335604.1">
    <property type="nucleotide sequence ID" value="NZ_LZNA01000019.1"/>
</dbReference>
<protein>
    <submittedName>
        <fullName evidence="2">Restriction endonuclease subunit R</fullName>
    </submittedName>
</protein>